<name>A0AAT9FGL4_9BACT</name>
<reference evidence="1" key="1">
    <citation type="submission" date="2024-07" db="EMBL/GenBank/DDBJ databases">
        <title>Complete genome sequence of Verrucomicrobiaceae bacterium NT6N.</title>
        <authorList>
            <person name="Huang C."/>
            <person name="Takami H."/>
            <person name="Hamasaki K."/>
        </authorList>
    </citation>
    <scope>NUCLEOTIDE SEQUENCE</scope>
    <source>
        <strain evidence="1">NT6N</strain>
    </source>
</reference>
<sequence>MLGLKVRRFMGSNSHNHYFENDKSDTYINGL</sequence>
<accession>A0AAT9FGL4</accession>
<dbReference type="AlphaFoldDB" id="A0AAT9FGL4"/>
<proteinExistence type="predicted"/>
<evidence type="ECO:0000313" key="1">
    <source>
        <dbReference type="EMBL" id="BDS05103.1"/>
    </source>
</evidence>
<dbReference type="EMBL" id="AP026866">
    <property type="protein sequence ID" value="BDS05103.1"/>
    <property type="molecule type" value="Genomic_DNA"/>
</dbReference>
<gene>
    <name evidence="1" type="ORF">NT6N_01430</name>
</gene>
<protein>
    <submittedName>
        <fullName evidence="1">Uncharacterized protein</fullName>
    </submittedName>
</protein>
<organism evidence="1">
    <name type="scientific">Oceaniferula spumae</name>
    <dbReference type="NCBI Taxonomy" id="2979115"/>
    <lineage>
        <taxon>Bacteria</taxon>
        <taxon>Pseudomonadati</taxon>
        <taxon>Verrucomicrobiota</taxon>
        <taxon>Verrucomicrobiia</taxon>
        <taxon>Verrucomicrobiales</taxon>
        <taxon>Verrucomicrobiaceae</taxon>
        <taxon>Oceaniferula</taxon>
    </lineage>
</organism>
<dbReference type="KEGG" id="osu:NT6N_01430"/>